<evidence type="ECO:0000313" key="3">
    <source>
        <dbReference type="EMBL" id="PNI26350.1"/>
    </source>
</evidence>
<feature type="compositionally biased region" description="Polar residues" evidence="2">
    <location>
        <begin position="82"/>
        <end position="97"/>
    </location>
</feature>
<sequence>LEKREKRREQALERISTAKTEVKTECKDTQIVSDAEVIQEQAKEENASKPTPAKVNRTKQRKSFSRSRTHIGQQRRRHRTVSMCSDIQPSSPDIEVTSQQNDIENTVLTIEPETETALAEIITETEVPALNKCPTKYPKTKKV</sequence>
<name>A0A2J8JUB0_PANTR</name>
<proteinExistence type="predicted"/>
<reference evidence="3 4" key="1">
    <citation type="submission" date="2017-12" db="EMBL/GenBank/DDBJ databases">
        <title>High-resolution comparative analysis of great ape genomes.</title>
        <authorList>
            <person name="Pollen A."/>
            <person name="Hastie A."/>
            <person name="Hormozdiari F."/>
            <person name="Dougherty M."/>
            <person name="Liu R."/>
            <person name="Chaisson M."/>
            <person name="Hoppe E."/>
            <person name="Hill C."/>
            <person name="Pang A."/>
            <person name="Hillier L."/>
            <person name="Baker C."/>
            <person name="Armstrong J."/>
            <person name="Shendure J."/>
            <person name="Paten B."/>
            <person name="Wilson R."/>
            <person name="Chao H."/>
            <person name="Schneider V."/>
            <person name="Ventura M."/>
            <person name="Kronenberg Z."/>
            <person name="Murali S."/>
            <person name="Gordon D."/>
            <person name="Cantsilieris S."/>
            <person name="Munson K."/>
            <person name="Nelson B."/>
            <person name="Raja A."/>
            <person name="Underwood J."/>
            <person name="Diekhans M."/>
            <person name="Fiddes I."/>
            <person name="Haussler D."/>
            <person name="Eichler E."/>
        </authorList>
    </citation>
    <scope>NUCLEOTIDE SEQUENCE [LARGE SCALE GENOMIC DNA]</scope>
    <source>
        <strain evidence="3">Yerkes chimp pedigree #C0471</strain>
    </source>
</reference>
<protein>
    <submittedName>
        <fullName evidence="3">KMT2E isoform 14</fullName>
    </submittedName>
</protein>
<dbReference type="PANTHER" id="PTHR46462:SF2">
    <property type="entry name" value="INACTIVE HISTONE-LYSINE N-METHYLTRANSFERASE 2E"/>
    <property type="match status" value="1"/>
</dbReference>
<evidence type="ECO:0000313" key="4">
    <source>
        <dbReference type="Proteomes" id="UP000236370"/>
    </source>
</evidence>
<dbReference type="GO" id="GO:0006325">
    <property type="term" value="P:chromatin organization"/>
    <property type="evidence" value="ECO:0007669"/>
    <property type="project" value="UniProtKB-KW"/>
</dbReference>
<dbReference type="PANTHER" id="PTHR46462">
    <property type="entry name" value="UPSET, ISOFORM A"/>
    <property type="match status" value="1"/>
</dbReference>
<accession>A0A2J8JUB0</accession>
<evidence type="ECO:0000256" key="2">
    <source>
        <dbReference type="SAM" id="MobiDB-lite"/>
    </source>
</evidence>
<feature type="region of interest" description="Disordered" evidence="2">
    <location>
        <begin position="40"/>
        <end position="97"/>
    </location>
</feature>
<dbReference type="EMBL" id="NBAG03000424">
    <property type="protein sequence ID" value="PNI26350.1"/>
    <property type="molecule type" value="Genomic_DNA"/>
</dbReference>
<feature type="non-terminal residue" evidence="3">
    <location>
        <position position="1"/>
    </location>
</feature>
<dbReference type="AlphaFoldDB" id="A0A2J8JUB0"/>
<evidence type="ECO:0000256" key="1">
    <source>
        <dbReference type="ARBA" id="ARBA00022853"/>
    </source>
</evidence>
<gene>
    <name evidence="3" type="ORF">CK820_G0044342</name>
</gene>
<comment type="caution">
    <text evidence="3">The sequence shown here is derived from an EMBL/GenBank/DDBJ whole genome shotgun (WGS) entry which is preliminary data.</text>
</comment>
<feature type="compositionally biased region" description="Basic residues" evidence="2">
    <location>
        <begin position="56"/>
        <end position="80"/>
    </location>
</feature>
<dbReference type="Proteomes" id="UP000236370">
    <property type="component" value="Unassembled WGS sequence"/>
</dbReference>
<keyword evidence="1" id="KW-0156">Chromatin regulator</keyword>
<organism evidence="3 4">
    <name type="scientific">Pan troglodytes</name>
    <name type="common">Chimpanzee</name>
    <dbReference type="NCBI Taxonomy" id="9598"/>
    <lineage>
        <taxon>Eukaryota</taxon>
        <taxon>Metazoa</taxon>
        <taxon>Chordata</taxon>
        <taxon>Craniata</taxon>
        <taxon>Vertebrata</taxon>
        <taxon>Euteleostomi</taxon>
        <taxon>Mammalia</taxon>
        <taxon>Eutheria</taxon>
        <taxon>Euarchontoglires</taxon>
        <taxon>Primates</taxon>
        <taxon>Haplorrhini</taxon>
        <taxon>Catarrhini</taxon>
        <taxon>Hominidae</taxon>
        <taxon>Pan</taxon>
    </lineage>
</organism>